<dbReference type="EC" id="1.1.1.-" evidence="3"/>
<dbReference type="Pfam" id="PF13561">
    <property type="entry name" value="adh_short_C2"/>
    <property type="match status" value="1"/>
</dbReference>
<reference evidence="4" key="1">
    <citation type="journal article" date="2019" name="Int. J. Syst. Evol. Microbiol.">
        <title>The Global Catalogue of Microorganisms (GCM) 10K type strain sequencing project: providing services to taxonomists for standard genome sequencing and annotation.</title>
        <authorList>
            <consortium name="The Broad Institute Genomics Platform"/>
            <consortium name="The Broad Institute Genome Sequencing Center for Infectious Disease"/>
            <person name="Wu L."/>
            <person name="Ma J."/>
        </authorList>
    </citation>
    <scope>NUCLEOTIDE SEQUENCE [LARGE SCALE GENOMIC DNA]</scope>
    <source>
        <strain evidence="4">CCUG 51308</strain>
    </source>
</reference>
<dbReference type="CDD" id="cd05233">
    <property type="entry name" value="SDR_c"/>
    <property type="match status" value="1"/>
</dbReference>
<dbReference type="SUPFAM" id="SSF51735">
    <property type="entry name" value="NAD(P)-binding Rossmann-fold domains"/>
    <property type="match status" value="1"/>
</dbReference>
<dbReference type="PANTHER" id="PTHR43639">
    <property type="entry name" value="OXIDOREDUCTASE, SHORT-CHAIN DEHYDROGENASE/REDUCTASE FAMILY (AFU_ORTHOLOGUE AFUA_5G02870)"/>
    <property type="match status" value="1"/>
</dbReference>
<dbReference type="InterPro" id="IPR002347">
    <property type="entry name" value="SDR_fam"/>
</dbReference>
<evidence type="ECO:0000256" key="2">
    <source>
        <dbReference type="ARBA" id="ARBA00023002"/>
    </source>
</evidence>
<dbReference type="PRINTS" id="PR00081">
    <property type="entry name" value="GDHRDH"/>
</dbReference>
<keyword evidence="4" id="KW-1185">Reference proteome</keyword>
<dbReference type="PANTHER" id="PTHR43639:SF1">
    <property type="entry name" value="SHORT-CHAIN DEHYDROGENASE_REDUCTASE FAMILY PROTEIN"/>
    <property type="match status" value="1"/>
</dbReference>
<comment type="similarity">
    <text evidence="1">Belongs to the short-chain dehydrogenases/reductases (SDR) family.</text>
</comment>
<dbReference type="Proteomes" id="UP001596492">
    <property type="component" value="Unassembled WGS sequence"/>
</dbReference>
<dbReference type="RefSeq" id="WP_382169099.1">
    <property type="nucleotide sequence ID" value="NZ_JBHTBR010000009.1"/>
</dbReference>
<evidence type="ECO:0000313" key="3">
    <source>
        <dbReference type="EMBL" id="MFC7293040.1"/>
    </source>
</evidence>
<gene>
    <name evidence="3" type="ORF">ACFQS8_15570</name>
</gene>
<organism evidence="3 4">
    <name type="scientific">Hirschia litorea</name>
    <dbReference type="NCBI Taxonomy" id="1199156"/>
    <lineage>
        <taxon>Bacteria</taxon>
        <taxon>Pseudomonadati</taxon>
        <taxon>Pseudomonadota</taxon>
        <taxon>Alphaproteobacteria</taxon>
        <taxon>Hyphomonadales</taxon>
        <taxon>Hyphomonadaceae</taxon>
        <taxon>Hirschia</taxon>
    </lineage>
</organism>
<evidence type="ECO:0000256" key="1">
    <source>
        <dbReference type="ARBA" id="ARBA00006484"/>
    </source>
</evidence>
<dbReference type="EMBL" id="JBHTBR010000009">
    <property type="protein sequence ID" value="MFC7293040.1"/>
    <property type="molecule type" value="Genomic_DNA"/>
</dbReference>
<dbReference type="InterPro" id="IPR036291">
    <property type="entry name" value="NAD(P)-bd_dom_sf"/>
</dbReference>
<name>A0ABW2IQI2_9PROT</name>
<comment type="caution">
    <text evidence="3">The sequence shown here is derived from an EMBL/GenBank/DDBJ whole genome shotgun (WGS) entry which is preliminary data.</text>
</comment>
<dbReference type="GO" id="GO:0016491">
    <property type="term" value="F:oxidoreductase activity"/>
    <property type="evidence" value="ECO:0007669"/>
    <property type="project" value="UniProtKB-KW"/>
</dbReference>
<evidence type="ECO:0000313" key="4">
    <source>
        <dbReference type="Proteomes" id="UP001596492"/>
    </source>
</evidence>
<dbReference type="Gene3D" id="3.40.50.720">
    <property type="entry name" value="NAD(P)-binding Rossmann-like Domain"/>
    <property type="match status" value="1"/>
</dbReference>
<keyword evidence="2 3" id="KW-0560">Oxidoreductase</keyword>
<proteinExistence type="inferred from homology"/>
<sequence length="249" mass="26222">MSDSVIITGAQGGIGAALCKAFKDEGWFVIATGRNAASDMDAQLFDAFIIADLNEIATSPDKAAQFKQDVEKHTDAHPLKALVNNAAIQILGRTEDLKPEDLTLSFNVNVLAPFMLTQQFLPALTAQNGSVLNIGTVHAQSTKAEFPAYATTKTAMHGLTRALAVDLGGRVRVNTLAPAATETPMLKAGFEGKPEAYQALAQAHPIGRIADVSEIAQAALFLCSDKASFITGSTLYADGGVLSRLHDPA</sequence>
<accession>A0ABW2IQI2</accession>
<dbReference type="PRINTS" id="PR00080">
    <property type="entry name" value="SDRFAMILY"/>
</dbReference>
<protein>
    <submittedName>
        <fullName evidence="3">SDR family NAD(P)-dependent oxidoreductase</fullName>
        <ecNumber evidence="3">1.1.1.-</ecNumber>
    </submittedName>
</protein>